<dbReference type="InterPro" id="IPR029060">
    <property type="entry name" value="PIN-like_dom_sf"/>
</dbReference>
<protein>
    <submittedName>
        <fullName evidence="2">PilT protein domain protein</fullName>
    </submittedName>
</protein>
<feature type="domain" description="PIN" evidence="1">
    <location>
        <begin position="9"/>
        <end position="122"/>
    </location>
</feature>
<dbReference type="PANTHER" id="PTHR34610:SF4">
    <property type="entry name" value="SLL8027 PROTEIN"/>
    <property type="match status" value="1"/>
</dbReference>
<dbReference type="EMBL" id="CP000698">
    <property type="protein sequence ID" value="ABQ24524.1"/>
    <property type="molecule type" value="Genomic_DNA"/>
</dbReference>
<dbReference type="STRING" id="351605.Gura_0308"/>
<keyword evidence="3" id="KW-1185">Reference proteome</keyword>
<dbReference type="Pfam" id="PF13470">
    <property type="entry name" value="PIN_3"/>
    <property type="match status" value="1"/>
</dbReference>
<gene>
    <name evidence="2" type="ordered locus">Gura_0308</name>
</gene>
<evidence type="ECO:0000313" key="3">
    <source>
        <dbReference type="Proteomes" id="UP000006695"/>
    </source>
</evidence>
<evidence type="ECO:0000259" key="1">
    <source>
        <dbReference type="SMART" id="SM00670"/>
    </source>
</evidence>
<dbReference type="Proteomes" id="UP000006695">
    <property type="component" value="Chromosome"/>
</dbReference>
<name>A5GD31_GEOUR</name>
<dbReference type="KEGG" id="gur:Gura_0308"/>
<dbReference type="SUPFAM" id="SSF88723">
    <property type="entry name" value="PIN domain-like"/>
    <property type="match status" value="1"/>
</dbReference>
<dbReference type="Gene3D" id="3.40.50.1010">
    <property type="entry name" value="5'-nuclease"/>
    <property type="match status" value="1"/>
</dbReference>
<dbReference type="InterPro" id="IPR002716">
    <property type="entry name" value="PIN_dom"/>
</dbReference>
<reference evidence="2 3" key="1">
    <citation type="submission" date="2007-05" db="EMBL/GenBank/DDBJ databases">
        <title>Complete sequence of Geobacter uraniireducens Rf4.</title>
        <authorList>
            <consortium name="US DOE Joint Genome Institute"/>
            <person name="Copeland A."/>
            <person name="Lucas S."/>
            <person name="Lapidus A."/>
            <person name="Barry K."/>
            <person name="Detter J.C."/>
            <person name="Glavina del Rio T."/>
            <person name="Hammon N."/>
            <person name="Israni S."/>
            <person name="Dalin E."/>
            <person name="Tice H."/>
            <person name="Pitluck S."/>
            <person name="Chertkov O."/>
            <person name="Brettin T."/>
            <person name="Bruce D."/>
            <person name="Han C."/>
            <person name="Schmutz J."/>
            <person name="Larimer F."/>
            <person name="Land M."/>
            <person name="Hauser L."/>
            <person name="Kyrpides N."/>
            <person name="Mikhailova N."/>
            <person name="Shelobolina E."/>
            <person name="Aklujkar M."/>
            <person name="Lovley D."/>
            <person name="Richardson P."/>
        </authorList>
    </citation>
    <scope>NUCLEOTIDE SEQUENCE [LARGE SCALE GENOMIC DNA]</scope>
    <source>
        <strain evidence="2 3">Rf4</strain>
    </source>
</reference>
<evidence type="ECO:0000313" key="2">
    <source>
        <dbReference type="EMBL" id="ABQ24524.1"/>
    </source>
</evidence>
<dbReference type="HOGENOM" id="CLU_116617_3_2_7"/>
<dbReference type="AlphaFoldDB" id="A5GD31"/>
<proteinExistence type="predicted"/>
<organism evidence="2 3">
    <name type="scientific">Geotalea uraniireducens (strain Rf4)</name>
    <name type="common">Geobacter uraniireducens</name>
    <dbReference type="NCBI Taxonomy" id="351605"/>
    <lineage>
        <taxon>Bacteria</taxon>
        <taxon>Pseudomonadati</taxon>
        <taxon>Thermodesulfobacteriota</taxon>
        <taxon>Desulfuromonadia</taxon>
        <taxon>Geobacterales</taxon>
        <taxon>Geobacteraceae</taxon>
        <taxon>Geotalea</taxon>
    </lineage>
</organism>
<dbReference type="InterPro" id="IPR002850">
    <property type="entry name" value="PIN_toxin-like"/>
</dbReference>
<dbReference type="OrthoDB" id="9798108at2"/>
<accession>A5GD31</accession>
<dbReference type="SMART" id="SM00670">
    <property type="entry name" value="PINc"/>
    <property type="match status" value="1"/>
</dbReference>
<sequence>MGTEEEPVKQVILDTNVLVSALLFKGRLTRLVELWQNGLIIPVISRETFTELRQVLHYPKFALTADEIKAIIEDEILPFFDVVDVAENADGVCRDPYDDMFLAVAVSAQASYIVTGDKDLLALESYGAAKIVSPQEFLEKIDN</sequence>
<dbReference type="NCBIfam" id="TIGR00305">
    <property type="entry name" value="putative toxin-antitoxin system toxin component, PIN family"/>
    <property type="match status" value="1"/>
</dbReference>
<dbReference type="PANTHER" id="PTHR34610">
    <property type="entry name" value="SSL7007 PROTEIN"/>
    <property type="match status" value="1"/>
</dbReference>